<proteinExistence type="inferred from homology"/>
<evidence type="ECO:0000256" key="4">
    <source>
        <dbReference type="ARBA" id="ARBA00022989"/>
    </source>
</evidence>
<feature type="transmembrane region" description="Helical" evidence="7">
    <location>
        <begin position="376"/>
        <end position="400"/>
    </location>
</feature>
<feature type="transmembrane region" description="Helical" evidence="7">
    <location>
        <begin position="97"/>
        <end position="129"/>
    </location>
</feature>
<dbReference type="GO" id="GO:0016020">
    <property type="term" value="C:membrane"/>
    <property type="evidence" value="ECO:0007669"/>
    <property type="project" value="UniProtKB-SubCell"/>
</dbReference>
<evidence type="ECO:0000256" key="1">
    <source>
        <dbReference type="ARBA" id="ARBA00004141"/>
    </source>
</evidence>
<comment type="similarity">
    <text evidence="2">Belongs to the 4-toluene sulfonate uptake permease (TSUP) (TC 2.A.102) family.</text>
</comment>
<evidence type="ECO:0008006" key="10">
    <source>
        <dbReference type="Google" id="ProtNLM"/>
    </source>
</evidence>
<evidence type="ECO:0000313" key="8">
    <source>
        <dbReference type="EMBL" id="MQM15145.1"/>
    </source>
</evidence>
<gene>
    <name evidence="8" type="ORF">Taro_048083</name>
</gene>
<evidence type="ECO:0000256" key="6">
    <source>
        <dbReference type="SAM" id="MobiDB-lite"/>
    </source>
</evidence>
<dbReference type="OrthoDB" id="434519at2759"/>
<keyword evidence="3 7" id="KW-0812">Transmembrane</keyword>
<evidence type="ECO:0000256" key="5">
    <source>
        <dbReference type="ARBA" id="ARBA00023136"/>
    </source>
</evidence>
<keyword evidence="5 7" id="KW-0472">Membrane</keyword>
<dbReference type="Pfam" id="PF01925">
    <property type="entry name" value="TauE"/>
    <property type="match status" value="1"/>
</dbReference>
<organism evidence="8 9">
    <name type="scientific">Colocasia esculenta</name>
    <name type="common">Wild taro</name>
    <name type="synonym">Arum esculentum</name>
    <dbReference type="NCBI Taxonomy" id="4460"/>
    <lineage>
        <taxon>Eukaryota</taxon>
        <taxon>Viridiplantae</taxon>
        <taxon>Streptophyta</taxon>
        <taxon>Embryophyta</taxon>
        <taxon>Tracheophyta</taxon>
        <taxon>Spermatophyta</taxon>
        <taxon>Magnoliopsida</taxon>
        <taxon>Liliopsida</taxon>
        <taxon>Araceae</taxon>
        <taxon>Aroideae</taxon>
        <taxon>Colocasieae</taxon>
        <taxon>Colocasia</taxon>
    </lineage>
</organism>
<sequence>MYLTSVCIRLSLIAHPIFSDSLVCEVGNQMRRKSSSFSAPAWVVVLLPMAMAAISHLATADQLQPTSQPPNLHPLLQWRANLRLPEGSEPRLDLRTAVAAVLCLVAAAISSAGGIGGGSLFLPILNLVAGMDLKMASPFTAFLVTGGAAANVLYNILFGAAFIDYDVALLSEPCMLLGVTVGVICNVVFPGWLVTLLFALVIAWSTYKTCRAGMRCWQEESLVASRACEVGFGERGKEAAEGDEEGGRKGVEEPLLGREATGGGGPSLRKVFQLLLIWVCFFVMQFLRGDKAGKCRTVEDHVMIAAALKHHLQGVIRLRRCGVGYWLITFSQVPLALLFTGYILYEKGVQQAQQISLQDDIKVPVEQTRTKALRNIIFPIAALLSGLLGGLFGIGGGLFINPVLLQIGLPPQITAATCCFMVLFSSTMSSFQYLMLGMKCITQASLMAMFCSVASLVGIVVIQRAVVKYGRASLIIFSVSMVMVLSTVSITCFGAVDVWKDYIDGKEMGFKLLC</sequence>
<reference evidence="8" key="1">
    <citation type="submission" date="2017-07" db="EMBL/GenBank/DDBJ databases">
        <title>Taro Niue Genome Assembly and Annotation.</title>
        <authorList>
            <person name="Atibalentja N."/>
            <person name="Keating K."/>
            <person name="Fields C.J."/>
        </authorList>
    </citation>
    <scope>NUCLEOTIDE SEQUENCE</scope>
    <source>
        <strain evidence="8">Niue_2</strain>
        <tissue evidence="8">Leaf</tissue>
    </source>
</reference>
<comment type="subcellular location">
    <subcellularLocation>
        <location evidence="1">Membrane</location>
        <topology evidence="1">Multi-pass membrane protein</topology>
    </subcellularLocation>
</comment>
<dbReference type="AlphaFoldDB" id="A0A843X767"/>
<keyword evidence="9" id="KW-1185">Reference proteome</keyword>
<dbReference type="InterPro" id="IPR002781">
    <property type="entry name" value="TM_pro_TauE-like"/>
</dbReference>
<comment type="caution">
    <text evidence="8">The sequence shown here is derived from an EMBL/GenBank/DDBJ whole genome shotgun (WGS) entry which is preliminary data.</text>
</comment>
<dbReference type="Proteomes" id="UP000652761">
    <property type="component" value="Unassembled WGS sequence"/>
</dbReference>
<dbReference type="PANTHER" id="PTHR14255:SF3">
    <property type="entry name" value="SULFITE EXPORTER TAUE_SAFE FAMILY PROTEIN 5-RELATED"/>
    <property type="match status" value="1"/>
</dbReference>
<protein>
    <recommendedName>
        <fullName evidence="10">Sulfite exporter TauE/SafE family protein</fullName>
    </recommendedName>
</protein>
<evidence type="ECO:0000256" key="3">
    <source>
        <dbReference type="ARBA" id="ARBA00022692"/>
    </source>
</evidence>
<feature type="transmembrane region" description="Helical" evidence="7">
    <location>
        <begin position="39"/>
        <end position="58"/>
    </location>
</feature>
<feature type="transmembrane region" description="Helical" evidence="7">
    <location>
        <begin position="323"/>
        <end position="345"/>
    </location>
</feature>
<dbReference type="PANTHER" id="PTHR14255">
    <property type="entry name" value="CEREBLON"/>
    <property type="match status" value="1"/>
</dbReference>
<name>A0A843X767_COLES</name>
<dbReference type="GO" id="GO:0031464">
    <property type="term" value="C:Cul4A-RING E3 ubiquitin ligase complex"/>
    <property type="evidence" value="ECO:0007669"/>
    <property type="project" value="TreeGrafter"/>
</dbReference>
<keyword evidence="4 7" id="KW-1133">Transmembrane helix</keyword>
<evidence type="ECO:0000313" key="9">
    <source>
        <dbReference type="Proteomes" id="UP000652761"/>
    </source>
</evidence>
<feature type="transmembrane region" description="Helical" evidence="7">
    <location>
        <begin position="446"/>
        <end position="466"/>
    </location>
</feature>
<feature type="region of interest" description="Disordered" evidence="6">
    <location>
        <begin position="238"/>
        <end position="263"/>
    </location>
</feature>
<feature type="transmembrane region" description="Helical" evidence="7">
    <location>
        <begin position="412"/>
        <end position="434"/>
    </location>
</feature>
<feature type="transmembrane region" description="Helical" evidence="7">
    <location>
        <begin position="175"/>
        <end position="205"/>
    </location>
</feature>
<feature type="compositionally biased region" description="Basic and acidic residues" evidence="6">
    <location>
        <begin position="238"/>
        <end position="256"/>
    </location>
</feature>
<feature type="transmembrane region" description="Helical" evidence="7">
    <location>
        <begin position="472"/>
        <end position="496"/>
    </location>
</feature>
<dbReference type="GO" id="GO:0016567">
    <property type="term" value="P:protein ubiquitination"/>
    <property type="evidence" value="ECO:0007669"/>
    <property type="project" value="TreeGrafter"/>
</dbReference>
<evidence type="ECO:0000256" key="2">
    <source>
        <dbReference type="ARBA" id="ARBA00009142"/>
    </source>
</evidence>
<dbReference type="EMBL" id="NMUH01006381">
    <property type="protein sequence ID" value="MQM15145.1"/>
    <property type="molecule type" value="Genomic_DNA"/>
</dbReference>
<evidence type="ECO:0000256" key="7">
    <source>
        <dbReference type="SAM" id="Phobius"/>
    </source>
</evidence>
<feature type="transmembrane region" description="Helical" evidence="7">
    <location>
        <begin position="141"/>
        <end position="163"/>
    </location>
</feature>
<accession>A0A843X767</accession>